<feature type="domain" description="Pectate disaccharide-lyase-like N-terminal" evidence="11">
    <location>
        <begin position="60"/>
        <end position="124"/>
    </location>
</feature>
<keyword evidence="7" id="KW-0456">Lyase</keyword>
<dbReference type="Gene3D" id="2.60.120.560">
    <property type="entry name" value="Exo-inulinase, domain 1"/>
    <property type="match status" value="1"/>
</dbReference>
<dbReference type="InterPro" id="IPR058953">
    <property type="entry name" value="PelX-like_N"/>
</dbReference>
<dbReference type="InterPro" id="IPR052052">
    <property type="entry name" value="Polysaccharide_Lyase_9"/>
</dbReference>
<dbReference type="GO" id="GO:0005576">
    <property type="term" value="C:extracellular region"/>
    <property type="evidence" value="ECO:0007669"/>
    <property type="project" value="UniProtKB-SubCell"/>
</dbReference>
<evidence type="ECO:0000256" key="9">
    <source>
        <dbReference type="SAM" id="SignalP"/>
    </source>
</evidence>
<evidence type="ECO:0000259" key="12">
    <source>
        <dbReference type="Pfam" id="PF25850"/>
    </source>
</evidence>
<dbReference type="SUPFAM" id="SSF51126">
    <property type="entry name" value="Pectin lyase-like"/>
    <property type="match status" value="1"/>
</dbReference>
<dbReference type="Pfam" id="PF25850">
    <property type="entry name" value="PelX_Ig"/>
    <property type="match status" value="1"/>
</dbReference>
<dbReference type="OrthoDB" id="8660908at2"/>
<keyword evidence="5 9" id="KW-0732">Signal</keyword>
<dbReference type="GO" id="GO:0046872">
    <property type="term" value="F:metal ion binding"/>
    <property type="evidence" value="ECO:0007669"/>
    <property type="project" value="UniProtKB-KW"/>
</dbReference>
<feature type="domain" description="Ig-like" evidence="10">
    <location>
        <begin position="486"/>
        <end position="556"/>
    </location>
</feature>
<dbReference type="RefSeq" id="WP_074597641.1">
    <property type="nucleotide sequence ID" value="NZ_FNHF01000001.1"/>
</dbReference>
<evidence type="ECO:0000313" key="13">
    <source>
        <dbReference type="EMBL" id="SDL83128.1"/>
    </source>
</evidence>
<evidence type="ECO:0000256" key="3">
    <source>
        <dbReference type="ARBA" id="ARBA00022525"/>
    </source>
</evidence>
<feature type="chain" id="PRO_5038828595" evidence="9">
    <location>
        <begin position="29"/>
        <end position="1067"/>
    </location>
</feature>
<keyword evidence="3" id="KW-0964">Secreted</keyword>
<dbReference type="STRING" id="482461.SAMN05216244_0906"/>
<dbReference type="InterPro" id="IPR012334">
    <property type="entry name" value="Pectin_lyas_fold"/>
</dbReference>
<evidence type="ECO:0000256" key="1">
    <source>
        <dbReference type="ARBA" id="ARBA00001913"/>
    </source>
</evidence>
<keyword evidence="6" id="KW-0106">Calcium</keyword>
<sequence>MKKKCFQLLLVLASCLLIFSNISFSVLAGSNKSSNSNEWQFTAFGSNTSEEKNPPPLFHEDGSFSMDAKGGKIASSEEGLSFYFMELPADSNFELHTTVKIDRYSPGSQRSFGLMVRDQVAENGDSSKITTNYLAVGGLDDQMRGFYNQDGLTKMNAFGGSNSPVTGESYDLSIKKSGDAYEVAVNGEVQTVSLTNGLSDKLYAGFYVAREAAVTFKDYSLEVADPVADSLQVDAENMKQSYLIGEQLDLEGLVVTAVYSDGSSELLDSADFFVTGFDSTTAGTTSIVIHYAGASAELNLEIRDLALTDLHIKYNPTKTDYYLQDTFEPDGLVIEAEFEEGYLIEEINEEQLQFVIDGEIIEPAQYQFNESGGKMVIVQSKQNPDISVSFHVTVSDAELTGIEIQKAPIKTTYYPDDELDLAGLIVEATYSDGYVERVMRNQLTASEIDTETFGNQQVNLFYKQAETAFTIQVKEKELQGLKVMSYPKTTYHIGDDFNPSGLAAGKLYDNQDVEQIKETDYQLDTSAFNGGKTGVYPIQIIPTKDEIDPISFDVTVREPIQPEWKSIQFGQSTGPEKNYIEQLDNGAIRIVAEPGAGKVTGDHDGITFYYTEVDAEADNFRLSADITVSEYAKSPAHDGQESFGIMARDAIGEDGDSGVFASNIAAIGGFSGGTQEKNGTQLFIRTGVETSDGAGSNGIQKMMLDEDKPKPGNTHPEKAYRLTLSKTNSGFSGQINDGEEAVFFEPDILNVQDSKIYVGFYTARLADIEVHDMEFEATDPPKVDPPAEPVNPNLEVLSRSETSESAYELRLRANVDGFVTIKQEEESVARFHPLQAGETSAITTDLNVNQENDFSISFVPDDTQYLTDYKKIVENFTVSMKTYRSGQDIHVAPNGLKEGGGTKENPLDLDTAIAFVQPGQKIILANGNYVRDQKLEIERFNDGTEEARKYLVAEEGTRPVIDFDKQSEGVVLSGDYWHVTGIDFIRSAGNTKGFTVGGNHNIIEQSRFYENGDTGLQISRTIPGASREEWPSDNLVLNSESFDNRDPSDNNADGFAAKLTAGENNVF</sequence>
<evidence type="ECO:0000259" key="11">
    <source>
        <dbReference type="Pfam" id="PF25849"/>
    </source>
</evidence>
<dbReference type="Proteomes" id="UP000182347">
    <property type="component" value="Unassembled WGS sequence"/>
</dbReference>
<feature type="domain" description="Ig-like" evidence="10">
    <location>
        <begin position="236"/>
        <end position="300"/>
    </location>
</feature>
<keyword evidence="4" id="KW-0479">Metal-binding</keyword>
<gene>
    <name evidence="13" type="ORF">SAMN05216244_0906</name>
</gene>
<name>A0A1G9N9E7_9BACI</name>
<feature type="signal peptide" evidence="9">
    <location>
        <begin position="1"/>
        <end position="28"/>
    </location>
</feature>
<dbReference type="AlphaFoldDB" id="A0A1G9N9E7"/>
<evidence type="ECO:0000313" key="14">
    <source>
        <dbReference type="Proteomes" id="UP000182347"/>
    </source>
</evidence>
<evidence type="ECO:0000256" key="7">
    <source>
        <dbReference type="ARBA" id="ARBA00023239"/>
    </source>
</evidence>
<dbReference type="InterPro" id="IPR022038">
    <property type="entry name" value="Ig-like_bact"/>
</dbReference>
<evidence type="ECO:0000256" key="2">
    <source>
        <dbReference type="ARBA" id="ARBA00004613"/>
    </source>
</evidence>
<dbReference type="GO" id="GO:0016837">
    <property type="term" value="F:carbon-oxygen lyase activity, acting on polysaccharides"/>
    <property type="evidence" value="ECO:0007669"/>
    <property type="project" value="TreeGrafter"/>
</dbReference>
<evidence type="ECO:0000256" key="6">
    <source>
        <dbReference type="ARBA" id="ARBA00022837"/>
    </source>
</evidence>
<dbReference type="Pfam" id="PF07523">
    <property type="entry name" value="Big_3"/>
    <property type="match status" value="3"/>
</dbReference>
<evidence type="ECO:0000259" key="10">
    <source>
        <dbReference type="Pfam" id="PF07523"/>
    </source>
</evidence>
<accession>A0A1G9N9E7</accession>
<dbReference type="PROSITE" id="PS51257">
    <property type="entry name" value="PROKAR_LIPOPROTEIN"/>
    <property type="match status" value="1"/>
</dbReference>
<feature type="domain" description="Ig-like" evidence="10">
    <location>
        <begin position="409"/>
        <end position="473"/>
    </location>
</feature>
<comment type="similarity">
    <text evidence="8">Belongs to the polysaccharide lyase 9 family.</text>
</comment>
<dbReference type="InterPro" id="IPR011050">
    <property type="entry name" value="Pectin_lyase_fold/virulence"/>
</dbReference>
<dbReference type="EMBL" id="FNHF01000001">
    <property type="protein sequence ID" value="SDL83128.1"/>
    <property type="molecule type" value="Genomic_DNA"/>
</dbReference>
<feature type="domain" description="Pectate disaccharide-lyase-like N-terminal" evidence="11">
    <location>
        <begin position="589"/>
        <end position="778"/>
    </location>
</feature>
<dbReference type="InterPro" id="IPR058863">
    <property type="entry name" value="PelX-like_Ig"/>
</dbReference>
<dbReference type="Gene3D" id="2.160.20.10">
    <property type="entry name" value="Single-stranded right-handed beta-helix, Pectin lyase-like"/>
    <property type="match status" value="1"/>
</dbReference>
<evidence type="ECO:0000256" key="8">
    <source>
        <dbReference type="ARBA" id="ARBA00038263"/>
    </source>
</evidence>
<dbReference type="Gene3D" id="2.60.40.3630">
    <property type="match status" value="4"/>
</dbReference>
<organism evidence="13 14">
    <name type="scientific">Sediminibacillus halophilus</name>
    <dbReference type="NCBI Taxonomy" id="482461"/>
    <lineage>
        <taxon>Bacteria</taxon>
        <taxon>Bacillati</taxon>
        <taxon>Bacillota</taxon>
        <taxon>Bacilli</taxon>
        <taxon>Bacillales</taxon>
        <taxon>Bacillaceae</taxon>
        <taxon>Sediminibacillus</taxon>
    </lineage>
</organism>
<dbReference type="PANTHER" id="PTHR40088">
    <property type="entry name" value="PECTATE LYASE (EUROFUNG)"/>
    <property type="match status" value="1"/>
</dbReference>
<protein>
    <submittedName>
        <fullName evidence="13">Ig-like domain (Group 3)</fullName>
    </submittedName>
</protein>
<proteinExistence type="inferred from homology"/>
<feature type="domain" description="Pectate disaccharide-lyase-like central Ig-like" evidence="12">
    <location>
        <begin position="795"/>
        <end position="878"/>
    </location>
</feature>
<dbReference type="PANTHER" id="PTHR40088:SF1">
    <property type="entry name" value="PECTATE LYASE PEL9"/>
    <property type="match status" value="1"/>
</dbReference>
<comment type="subcellular location">
    <subcellularLocation>
        <location evidence="2">Secreted</location>
    </subcellularLocation>
</comment>
<evidence type="ECO:0000256" key="4">
    <source>
        <dbReference type="ARBA" id="ARBA00022723"/>
    </source>
</evidence>
<dbReference type="Pfam" id="PF25849">
    <property type="entry name" value="PelX_N"/>
    <property type="match status" value="2"/>
</dbReference>
<comment type="cofactor">
    <cofactor evidence="1">
        <name>Ca(2+)</name>
        <dbReference type="ChEBI" id="CHEBI:29108"/>
    </cofactor>
</comment>
<reference evidence="14" key="1">
    <citation type="submission" date="2016-10" db="EMBL/GenBank/DDBJ databases">
        <authorList>
            <person name="Varghese N."/>
            <person name="Submissions S."/>
        </authorList>
    </citation>
    <scope>NUCLEOTIDE SEQUENCE [LARGE SCALE GENOMIC DNA]</scope>
    <source>
        <strain evidence="14">CGMCC 1.6199</strain>
    </source>
</reference>
<keyword evidence="14" id="KW-1185">Reference proteome</keyword>
<evidence type="ECO:0000256" key="5">
    <source>
        <dbReference type="ARBA" id="ARBA00022729"/>
    </source>
</evidence>